<evidence type="ECO:0000313" key="2">
    <source>
        <dbReference type="Proteomes" id="UP000597507"/>
    </source>
</evidence>
<evidence type="ECO:0008006" key="3">
    <source>
        <dbReference type="Google" id="ProtNLM"/>
    </source>
</evidence>
<dbReference type="InterPro" id="IPR024078">
    <property type="entry name" value="LmbE-like_dom_sf"/>
</dbReference>
<dbReference type="Gene3D" id="3.40.50.10320">
    <property type="entry name" value="LmbE-like"/>
    <property type="match status" value="1"/>
</dbReference>
<dbReference type="PANTHER" id="PTHR12993:SF29">
    <property type="entry name" value="BLR3841 PROTEIN"/>
    <property type="match status" value="1"/>
</dbReference>
<dbReference type="SUPFAM" id="SSF102588">
    <property type="entry name" value="LmbE-like"/>
    <property type="match status" value="1"/>
</dbReference>
<organism evidence="1 2">
    <name type="scientific">Caldovatus sediminis</name>
    <dbReference type="NCBI Taxonomy" id="2041189"/>
    <lineage>
        <taxon>Bacteria</taxon>
        <taxon>Pseudomonadati</taxon>
        <taxon>Pseudomonadota</taxon>
        <taxon>Alphaproteobacteria</taxon>
        <taxon>Acetobacterales</taxon>
        <taxon>Roseomonadaceae</taxon>
        <taxon>Caldovatus</taxon>
    </lineage>
</organism>
<accession>A0A8J3EB78</accession>
<keyword evidence="2" id="KW-1185">Reference proteome</keyword>
<dbReference type="EMBL" id="BMKS01000002">
    <property type="protein sequence ID" value="GGG20392.1"/>
    <property type="molecule type" value="Genomic_DNA"/>
</dbReference>
<proteinExistence type="predicted"/>
<reference evidence="1 2" key="1">
    <citation type="journal article" date="2014" name="Int. J. Syst. Evol. Microbiol.">
        <title>Complete genome sequence of Corynebacterium casei LMG S-19264T (=DSM 44701T), isolated from a smear-ripened cheese.</title>
        <authorList>
            <consortium name="US DOE Joint Genome Institute (JGI-PGF)"/>
            <person name="Walter F."/>
            <person name="Albersmeier A."/>
            <person name="Kalinowski J."/>
            <person name="Ruckert C."/>
        </authorList>
    </citation>
    <scope>NUCLEOTIDE SEQUENCE [LARGE SCALE GENOMIC DNA]</scope>
    <source>
        <strain evidence="1 2">CGMCC 1.16330</strain>
    </source>
</reference>
<dbReference type="GO" id="GO:0016811">
    <property type="term" value="F:hydrolase activity, acting on carbon-nitrogen (but not peptide) bonds, in linear amides"/>
    <property type="evidence" value="ECO:0007669"/>
    <property type="project" value="TreeGrafter"/>
</dbReference>
<comment type="caution">
    <text evidence="1">The sequence shown here is derived from an EMBL/GenBank/DDBJ whole genome shotgun (WGS) entry which is preliminary data.</text>
</comment>
<dbReference type="AlphaFoldDB" id="A0A8J3EB78"/>
<evidence type="ECO:0000313" key="1">
    <source>
        <dbReference type="EMBL" id="GGG20392.1"/>
    </source>
</evidence>
<dbReference type="RefSeq" id="WP_229677767.1">
    <property type="nucleotide sequence ID" value="NZ_BMKS01000002.1"/>
</dbReference>
<name>A0A8J3EB78_9PROT</name>
<protein>
    <recommendedName>
        <fullName evidence="3">PIG-L family deacetylase</fullName>
    </recommendedName>
</protein>
<dbReference type="InterPro" id="IPR003737">
    <property type="entry name" value="GlcNAc_PI_deacetylase-related"/>
</dbReference>
<dbReference type="Proteomes" id="UP000597507">
    <property type="component" value="Unassembled WGS sequence"/>
</dbReference>
<dbReference type="Pfam" id="PF02585">
    <property type="entry name" value="PIG-L"/>
    <property type="match status" value="1"/>
</dbReference>
<gene>
    <name evidence="1" type="ORF">GCM10010964_05750</name>
</gene>
<dbReference type="PANTHER" id="PTHR12993">
    <property type="entry name" value="N-ACETYLGLUCOSAMINYL-PHOSPHATIDYLINOSITOL DE-N-ACETYLASE-RELATED"/>
    <property type="match status" value="1"/>
</dbReference>
<sequence length="265" mass="28283">MFISPLVRALPRLGRVERWRPARAGRVLSEMEALPFAGLEAIVGDGTALVLAPHPDDESLGCGGLIAEACARGRPPVVAVLTDGTLSHPTSRDFPPSRLKALRETETRAAAAALGLGTDRLHFLGLPDGQAPRDGLAMRAAAERLARLARDHAASAILATWEHDPHPDHAAAHAIAREAARLADARLVSYPVWGWMLPPRHRLPVGTVTGARLDIARHLPAKRRAIAAHASQTTGVAPGGPAGFRLPETLLALLDRPFESFLFAR</sequence>